<comment type="caution">
    <text evidence="1">The sequence shown here is derived from an EMBL/GenBank/DDBJ whole genome shotgun (WGS) entry which is preliminary data.</text>
</comment>
<reference evidence="1" key="1">
    <citation type="submission" date="2019-08" db="EMBL/GenBank/DDBJ databases">
        <authorList>
            <person name="Kucharzyk K."/>
            <person name="Murdoch R.W."/>
            <person name="Higgins S."/>
            <person name="Loffler F."/>
        </authorList>
    </citation>
    <scope>NUCLEOTIDE SEQUENCE</scope>
</reference>
<sequence length="61" mass="6386">MSARAMASDPKRKEKIINRTPLGRFGTIDDIGLTSVFLASDASSYITGAIIPVDGGVSIGF</sequence>
<proteinExistence type="predicted"/>
<dbReference type="EMBL" id="VSSQ01024560">
    <property type="protein sequence ID" value="MPM72150.1"/>
    <property type="molecule type" value="Genomic_DNA"/>
</dbReference>
<dbReference type="InterPro" id="IPR036291">
    <property type="entry name" value="NAD(P)-bd_dom_sf"/>
</dbReference>
<dbReference type="InterPro" id="IPR002347">
    <property type="entry name" value="SDR_fam"/>
</dbReference>
<dbReference type="AlphaFoldDB" id="A0A645C301"/>
<dbReference type="Pfam" id="PF13561">
    <property type="entry name" value="adh_short_C2"/>
    <property type="match status" value="1"/>
</dbReference>
<evidence type="ECO:0008006" key="2">
    <source>
        <dbReference type="Google" id="ProtNLM"/>
    </source>
</evidence>
<protein>
    <recommendedName>
        <fullName evidence="2">2-dehydro-3-deoxy-D-gluconate 5-dehydrogenase</fullName>
    </recommendedName>
</protein>
<gene>
    <name evidence="1" type="ORF">SDC9_119123</name>
</gene>
<organism evidence="1">
    <name type="scientific">bioreactor metagenome</name>
    <dbReference type="NCBI Taxonomy" id="1076179"/>
    <lineage>
        <taxon>unclassified sequences</taxon>
        <taxon>metagenomes</taxon>
        <taxon>ecological metagenomes</taxon>
    </lineage>
</organism>
<accession>A0A645C301</accession>
<evidence type="ECO:0000313" key="1">
    <source>
        <dbReference type="EMBL" id="MPM72150.1"/>
    </source>
</evidence>
<dbReference type="Gene3D" id="3.40.50.720">
    <property type="entry name" value="NAD(P)-binding Rossmann-like Domain"/>
    <property type="match status" value="1"/>
</dbReference>
<dbReference type="SUPFAM" id="SSF51735">
    <property type="entry name" value="NAD(P)-binding Rossmann-fold domains"/>
    <property type="match status" value="1"/>
</dbReference>
<name>A0A645C301_9ZZZZ</name>